<feature type="region of interest" description="Disordered" evidence="1">
    <location>
        <begin position="186"/>
        <end position="242"/>
    </location>
</feature>
<feature type="region of interest" description="Disordered" evidence="1">
    <location>
        <begin position="145"/>
        <end position="174"/>
    </location>
</feature>
<feature type="region of interest" description="Disordered" evidence="1">
    <location>
        <begin position="1"/>
        <end position="88"/>
    </location>
</feature>
<feature type="compositionally biased region" description="Polar residues" evidence="1">
    <location>
        <begin position="419"/>
        <end position="444"/>
    </location>
</feature>
<evidence type="ECO:0000313" key="3">
    <source>
        <dbReference type="Proteomes" id="UP000027222"/>
    </source>
</evidence>
<sequence length="518" mass="56969">LTQTLPTHHPDPPATRSTVRPDAEGSVETRDEVEDSNSMLSHSLNTHHSEPPTTHSAVPTPAEGSVSPVDVDMAEFDSDPGSPLNRRMNRKAKRFSESTVATSDPPALADPLVKDAYETLQRLLHNSNPGLAATLNSAFQSNDLTGTLPSDKFRIGPPTKKSKKVVRDSKPRSNVEVVIQSPKAKAKVSAIRSIPSPLSRGPAARTSTHRGSRQSDPSPFSLQPRRFSSYELPPDPNDDENMVVLKGEDPIPTGYIRMRDEHRCSECTERDRPFCDIPKFSIAAILIYTDSIMKGGNGGRRNYSRPANTSCGFCGGRNGTCTLPCTWEYTGRYFRVARFRKDDCNLNRLPYDTPELTGPQRLYPMPVRVRDVFGMDREPASEDQSEYSEPPRKKARVAQPVASSSRIASSSRVAHSSRTANTQPIASSSRLRSSTPQVSSSRLSSVPDLPVEAIQHLSGSSETLDRLLNEQAAMLARFNEVRATQDQIAKDMAAQAAEIEEFKNEMTDKGKGKAKKQD</sequence>
<evidence type="ECO:0000256" key="1">
    <source>
        <dbReference type="SAM" id="MobiDB-lite"/>
    </source>
</evidence>
<accession>A0A067SEN4</accession>
<dbReference type="AlphaFoldDB" id="A0A067SEN4"/>
<keyword evidence="3" id="KW-1185">Reference proteome</keyword>
<feature type="region of interest" description="Disordered" evidence="1">
    <location>
        <begin position="378"/>
        <end position="445"/>
    </location>
</feature>
<dbReference type="Proteomes" id="UP000027222">
    <property type="component" value="Unassembled WGS sequence"/>
</dbReference>
<feature type="compositionally biased region" description="Polar residues" evidence="1">
    <location>
        <begin position="36"/>
        <end position="57"/>
    </location>
</feature>
<feature type="non-terminal residue" evidence="2">
    <location>
        <position position="1"/>
    </location>
</feature>
<proteinExistence type="predicted"/>
<gene>
    <name evidence="2" type="ORF">GALMADRAFT_148851</name>
</gene>
<evidence type="ECO:0000313" key="2">
    <source>
        <dbReference type="EMBL" id="KDR65238.1"/>
    </source>
</evidence>
<dbReference type="HOGENOM" id="CLU_526372_0_0_1"/>
<organism evidence="2 3">
    <name type="scientific">Galerina marginata (strain CBS 339.88)</name>
    <dbReference type="NCBI Taxonomy" id="685588"/>
    <lineage>
        <taxon>Eukaryota</taxon>
        <taxon>Fungi</taxon>
        <taxon>Dikarya</taxon>
        <taxon>Basidiomycota</taxon>
        <taxon>Agaricomycotina</taxon>
        <taxon>Agaricomycetes</taxon>
        <taxon>Agaricomycetidae</taxon>
        <taxon>Agaricales</taxon>
        <taxon>Agaricineae</taxon>
        <taxon>Strophariaceae</taxon>
        <taxon>Galerina</taxon>
    </lineage>
</organism>
<dbReference type="EMBL" id="KL142469">
    <property type="protein sequence ID" value="KDR65238.1"/>
    <property type="molecule type" value="Genomic_DNA"/>
</dbReference>
<reference evidence="3" key="1">
    <citation type="journal article" date="2014" name="Proc. Natl. Acad. Sci. U.S.A.">
        <title>Extensive sampling of basidiomycete genomes demonstrates inadequacy of the white-rot/brown-rot paradigm for wood decay fungi.</title>
        <authorList>
            <person name="Riley R."/>
            <person name="Salamov A.A."/>
            <person name="Brown D.W."/>
            <person name="Nagy L.G."/>
            <person name="Floudas D."/>
            <person name="Held B.W."/>
            <person name="Levasseur A."/>
            <person name="Lombard V."/>
            <person name="Morin E."/>
            <person name="Otillar R."/>
            <person name="Lindquist E.A."/>
            <person name="Sun H."/>
            <person name="LaButti K.M."/>
            <person name="Schmutz J."/>
            <person name="Jabbour D."/>
            <person name="Luo H."/>
            <person name="Baker S.E."/>
            <person name="Pisabarro A.G."/>
            <person name="Walton J.D."/>
            <person name="Blanchette R.A."/>
            <person name="Henrissat B."/>
            <person name="Martin F."/>
            <person name="Cullen D."/>
            <person name="Hibbett D.S."/>
            <person name="Grigoriev I.V."/>
        </authorList>
    </citation>
    <scope>NUCLEOTIDE SEQUENCE [LARGE SCALE GENOMIC DNA]</scope>
    <source>
        <strain evidence="3">CBS 339.88</strain>
    </source>
</reference>
<protein>
    <submittedName>
        <fullName evidence="2">Uncharacterized protein</fullName>
    </submittedName>
</protein>
<feature type="compositionally biased region" description="Basic and acidic residues" evidence="1">
    <location>
        <begin position="19"/>
        <end position="30"/>
    </location>
</feature>
<name>A0A067SEN4_GALM3</name>
<feature type="compositionally biased region" description="Low complexity" evidence="1">
    <location>
        <begin position="402"/>
        <end position="418"/>
    </location>
</feature>